<comment type="caution">
    <text evidence="5">The sequence shown here is derived from an EMBL/GenBank/DDBJ whole genome shotgun (WGS) entry which is preliminary data.</text>
</comment>
<reference evidence="6" key="1">
    <citation type="journal article" date="2019" name="Int. J. Syst. Evol. Microbiol.">
        <title>The Global Catalogue of Microorganisms (GCM) 10K type strain sequencing project: providing services to taxonomists for standard genome sequencing and annotation.</title>
        <authorList>
            <consortium name="The Broad Institute Genomics Platform"/>
            <consortium name="The Broad Institute Genome Sequencing Center for Infectious Disease"/>
            <person name="Wu L."/>
            <person name="Ma J."/>
        </authorList>
    </citation>
    <scope>NUCLEOTIDE SEQUENCE [LARGE SCALE GENOMIC DNA]</scope>
    <source>
        <strain evidence="6">JCM 16898</strain>
    </source>
</reference>
<dbReference type="CDD" id="cd07036">
    <property type="entry name" value="TPP_PYR_E1-PDHc-beta_like"/>
    <property type="match status" value="1"/>
</dbReference>
<dbReference type="InterPro" id="IPR005475">
    <property type="entry name" value="Transketolase-like_Pyr-bd"/>
</dbReference>
<dbReference type="SMART" id="SM00861">
    <property type="entry name" value="Transket_pyr"/>
    <property type="match status" value="1"/>
</dbReference>
<dbReference type="Pfam" id="PF02780">
    <property type="entry name" value="Transketolase_C"/>
    <property type="match status" value="1"/>
</dbReference>
<keyword evidence="2" id="KW-0560">Oxidoreductase</keyword>
<evidence type="ECO:0000256" key="2">
    <source>
        <dbReference type="ARBA" id="ARBA00023002"/>
    </source>
</evidence>
<dbReference type="PANTHER" id="PTHR43257">
    <property type="entry name" value="PYRUVATE DEHYDROGENASE E1 COMPONENT BETA SUBUNIT"/>
    <property type="match status" value="1"/>
</dbReference>
<evidence type="ECO:0000256" key="1">
    <source>
        <dbReference type="ARBA" id="ARBA00001964"/>
    </source>
</evidence>
<evidence type="ECO:0000259" key="4">
    <source>
        <dbReference type="SMART" id="SM00861"/>
    </source>
</evidence>
<dbReference type="SUPFAM" id="SSF52518">
    <property type="entry name" value="Thiamin diphosphate-binding fold (THDP-binding)"/>
    <property type="match status" value="1"/>
</dbReference>
<name>A0ABP6X5X5_9PSEU</name>
<dbReference type="RefSeq" id="WP_344864175.1">
    <property type="nucleotide sequence ID" value="NZ_BAAAZN010000011.1"/>
</dbReference>
<keyword evidence="6" id="KW-1185">Reference proteome</keyword>
<comment type="cofactor">
    <cofactor evidence="1">
        <name>thiamine diphosphate</name>
        <dbReference type="ChEBI" id="CHEBI:58937"/>
    </cofactor>
</comment>
<dbReference type="Pfam" id="PF02779">
    <property type="entry name" value="Transket_pyr"/>
    <property type="match status" value="1"/>
</dbReference>
<protein>
    <submittedName>
        <fullName evidence="5">Alpha-ketoacid dehydrogenase subunit beta</fullName>
    </submittedName>
</protein>
<dbReference type="InterPro" id="IPR033248">
    <property type="entry name" value="Transketolase_C"/>
</dbReference>
<dbReference type="PANTHER" id="PTHR43257:SF2">
    <property type="entry name" value="PYRUVATE DEHYDROGENASE E1 COMPONENT SUBUNIT BETA"/>
    <property type="match status" value="1"/>
</dbReference>
<dbReference type="SUPFAM" id="SSF52922">
    <property type="entry name" value="TK C-terminal domain-like"/>
    <property type="match status" value="1"/>
</dbReference>
<organism evidence="5 6">
    <name type="scientific">Amycolatopsis ultiminotia</name>
    <dbReference type="NCBI Taxonomy" id="543629"/>
    <lineage>
        <taxon>Bacteria</taxon>
        <taxon>Bacillati</taxon>
        <taxon>Actinomycetota</taxon>
        <taxon>Actinomycetes</taxon>
        <taxon>Pseudonocardiales</taxon>
        <taxon>Pseudonocardiaceae</taxon>
        <taxon>Amycolatopsis</taxon>
    </lineage>
</organism>
<feature type="domain" description="Transketolase-like pyrimidine-binding" evidence="4">
    <location>
        <begin position="18"/>
        <end position="193"/>
    </location>
</feature>
<evidence type="ECO:0000313" key="6">
    <source>
        <dbReference type="Proteomes" id="UP001500689"/>
    </source>
</evidence>
<sequence length="337" mass="35934">MTATNQRQGTNQQQEQTLSMRWSITHALDEELARDDRVCLIGQDIGRPGGTFGLTRGLLDKYGAARVRDAPISEEGLADLTLGAAIAGCRPVLEIMFMDFLALTMDALVNQAAKTHYLSDGAIPVPMVVRTLAGAGFRVGSHHSQSLESWFTHVPGLKVVYPSTPSDTKGLLKAAIRDDNPVLFCEHKALLSSKGPVPGGDHVVPLGQAEVKRTGTAVTVVTYGRTVPVVLAAAEQLAGEGIEVEVVDPRTLLPLDTDTILESVAKTSRLAIVHEAPGPSGFGAEIAARVADEGLYYLDAPIKRITGAFYPVPVGEAEDLLFPDAARIAGELRELVR</sequence>
<dbReference type="InterPro" id="IPR009014">
    <property type="entry name" value="Transketo_C/PFOR_II"/>
</dbReference>
<proteinExistence type="predicted"/>
<evidence type="ECO:0000313" key="5">
    <source>
        <dbReference type="EMBL" id="GAA3561505.1"/>
    </source>
</evidence>
<dbReference type="InterPro" id="IPR029061">
    <property type="entry name" value="THDP-binding"/>
</dbReference>
<gene>
    <name evidence="5" type="ORF">GCM10022222_51640</name>
</gene>
<dbReference type="Gene3D" id="3.40.50.970">
    <property type="match status" value="1"/>
</dbReference>
<accession>A0ABP6X5X5</accession>
<dbReference type="EMBL" id="BAAAZN010000011">
    <property type="protein sequence ID" value="GAA3561505.1"/>
    <property type="molecule type" value="Genomic_DNA"/>
</dbReference>
<dbReference type="Proteomes" id="UP001500689">
    <property type="component" value="Unassembled WGS sequence"/>
</dbReference>
<dbReference type="NCBIfam" id="NF006667">
    <property type="entry name" value="PRK09212.1"/>
    <property type="match status" value="1"/>
</dbReference>
<dbReference type="Gene3D" id="3.40.50.920">
    <property type="match status" value="1"/>
</dbReference>
<keyword evidence="3" id="KW-0786">Thiamine pyrophosphate</keyword>
<evidence type="ECO:0000256" key="3">
    <source>
        <dbReference type="ARBA" id="ARBA00023052"/>
    </source>
</evidence>